<accession>A0AB33FSX6</accession>
<organism evidence="3 4">
    <name type="scientific">Serratia marcescens</name>
    <dbReference type="NCBI Taxonomy" id="615"/>
    <lineage>
        <taxon>Bacteria</taxon>
        <taxon>Pseudomonadati</taxon>
        <taxon>Pseudomonadota</taxon>
        <taxon>Gammaproteobacteria</taxon>
        <taxon>Enterobacterales</taxon>
        <taxon>Yersiniaceae</taxon>
        <taxon>Serratia</taxon>
    </lineage>
</organism>
<dbReference type="InterPro" id="IPR027417">
    <property type="entry name" value="P-loop_NTPase"/>
</dbReference>
<sequence length="1085" mass="122823">MINDEFVDEKNSDLGAGERAFLIAKLESEIELLAEGENSSAACEPARNALVEVVKNICAISGSYTGANFERVLGKVELATQGHSEVAIIFIRCLSVDGLIPIDETQNIMIRKLITLCENYTPAILKIFKVDRQQNHEKINLIKKIHSAICVNYNPLAQVPNNLKEFLTQKETILKCLKHKVYQSYLEVYNFIPIRSKIEALIEAVESHLSSEGADYKTSLEELERIVSELSFLLDESKSFFTKKYATPLLTKIKNEVDSIRENSSEMSGAVIELKRQPPNSAEKRYPLHQKDKELKIIIPFINKGPSTALDVDIEIDCGGDENIIIANEKIKCGDVRPGEFAVCLEAHIIEPAKKLELTLAINWKEIFGSENSQIYDMCIEGQNEKVDWNELEKLEPYSLEVAEGDMFVGRKAKVSNIVNKLLKTPMTSTYVTGQKRIGKTSLAKAVANNLEIENNDFHSLYLEYGEYCSTSPQKTLQSLGVNIFNFLHDFFPGTYQQTPDFSESLADLNMMARSLESKSPQKRFIIILDEFDEIHPEMYRSGPLAETFFANLRTLAARKNLAFILVGGEKMPFIIGAQGDQLNKFSRESLDYFSRSSEWDEYIDLIKKPVDGKINWDDAAINAIFNLTHGHPYYTKLLCSKIVNASIKERDTEIIVSDVSKDMVFLLSELDTNAFAHLWKDGINFEREKTEVIELKRLRLLVSIGRCIRENSRTLEDIEKNINGSQLLNQEIAPHLSDFQRREIIYEKNKEFYFTIPLFENWLKEFGVNKLITSTLGDELEEGIKRAEDEAHVTSVEIQKLVEKWPLYRSQRVDGERIRAWLEQVPDILSQRLMFKLLNNLRFIAPLEIDSFLKDAHSKIVRDTIGITTMIKRSDRRTDILITSCDGIGKSGTQYARMYAKTNSISTSCIVDLNSLIKKITSIDLENPAPKAIVLVDDVVGSGETLSKGIEGLLNSIGSHLKDLKIPLLVIALIGTEEGEEKVNNILKQHSVINKIHVSEMLENTSIAFPKEGFGFWEDLDEMHRAKALALKLGTKIYKKPLGFNEQGLLLVLPETCPNNSLPILFQSKAGKEPWKPLFERPAS</sequence>
<dbReference type="Proteomes" id="UP000245399">
    <property type="component" value="Chromosome"/>
</dbReference>
<dbReference type="PANTHER" id="PTHR34301">
    <property type="entry name" value="DNA-BINDING PROTEIN-RELATED"/>
    <property type="match status" value="1"/>
</dbReference>
<dbReference type="Pfam" id="PF24390">
    <property type="entry name" value="PRTase-CE"/>
    <property type="match status" value="1"/>
</dbReference>
<evidence type="ECO:0000259" key="2">
    <source>
        <dbReference type="Pfam" id="PF24390"/>
    </source>
</evidence>
<dbReference type="RefSeq" id="WP_080346909.1">
    <property type="nucleotide sequence ID" value="NZ_CP011642.1"/>
</dbReference>
<dbReference type="InterPro" id="IPR049945">
    <property type="entry name" value="AAA_22"/>
</dbReference>
<dbReference type="Pfam" id="PF13401">
    <property type="entry name" value="AAA_22"/>
    <property type="match status" value="1"/>
</dbReference>
<feature type="domain" description="ORC1/DEAH AAA+ ATPase" evidence="1">
    <location>
        <begin position="429"/>
        <end position="571"/>
    </location>
</feature>
<dbReference type="Gene3D" id="3.40.50.300">
    <property type="entry name" value="P-loop containing nucleotide triphosphate hydrolases"/>
    <property type="match status" value="1"/>
</dbReference>
<name>A0AB33FSX6_SERMA</name>
<feature type="domain" description="PRTase-CE" evidence="2">
    <location>
        <begin position="819"/>
        <end position="1082"/>
    </location>
</feature>
<evidence type="ECO:0000313" key="4">
    <source>
        <dbReference type="Proteomes" id="UP000245399"/>
    </source>
</evidence>
<dbReference type="InterPro" id="IPR056920">
    <property type="entry name" value="PRTase-CE"/>
</dbReference>
<proteinExistence type="predicted"/>
<dbReference type="GO" id="GO:0005524">
    <property type="term" value="F:ATP binding"/>
    <property type="evidence" value="ECO:0007669"/>
    <property type="project" value="UniProtKB-KW"/>
</dbReference>
<gene>
    <name evidence="3" type="ORF">DKC05_23375</name>
</gene>
<dbReference type="GO" id="GO:0016887">
    <property type="term" value="F:ATP hydrolysis activity"/>
    <property type="evidence" value="ECO:0007669"/>
    <property type="project" value="InterPro"/>
</dbReference>
<keyword evidence="3" id="KW-0067">ATP-binding</keyword>
<evidence type="ECO:0000313" key="3">
    <source>
        <dbReference type="EMBL" id="AWL70379.1"/>
    </source>
</evidence>
<evidence type="ECO:0000259" key="1">
    <source>
        <dbReference type="Pfam" id="PF13401"/>
    </source>
</evidence>
<dbReference type="EMBL" id="CP029449">
    <property type="protein sequence ID" value="AWL70379.1"/>
    <property type="molecule type" value="Genomic_DNA"/>
</dbReference>
<dbReference type="PANTHER" id="PTHR34301:SF8">
    <property type="entry name" value="ATPASE DOMAIN-CONTAINING PROTEIN"/>
    <property type="match status" value="1"/>
</dbReference>
<keyword evidence="3" id="KW-0547">Nucleotide-binding</keyword>
<dbReference type="GeneID" id="97394372"/>
<protein>
    <submittedName>
        <fullName evidence="3">ATP-binding protein</fullName>
    </submittedName>
</protein>
<dbReference type="AlphaFoldDB" id="A0AB33FSX6"/>
<dbReference type="SUPFAM" id="SSF52540">
    <property type="entry name" value="P-loop containing nucleoside triphosphate hydrolases"/>
    <property type="match status" value="1"/>
</dbReference>
<reference evidence="3 4" key="1">
    <citation type="submission" date="2018-05" db="EMBL/GenBank/DDBJ databases">
        <title>Klebsiella quasipneumonaiae provides a window into carbapenemase gene transfer, plasmid rearrangements and nosocomial acquisition from the hospital environment.</title>
        <authorList>
            <person name="Mathers A.J."/>
            <person name="Vegesana K."/>
            <person name="Stoesser N."/>
            <person name="Crook D."/>
            <person name="Vaughan A."/>
            <person name="Barry K."/>
            <person name="Parikh H."/>
            <person name="Sebra R."/>
            <person name="Kotay S."/>
            <person name="Walker A.S."/>
            <person name="Sheppard A.E."/>
        </authorList>
    </citation>
    <scope>NUCLEOTIDE SEQUENCE [LARGE SCALE GENOMIC DNA]</scope>
    <source>
        <strain evidence="3 4">CAV1761</strain>
    </source>
</reference>